<reference evidence="2" key="1">
    <citation type="submission" date="2022-11" db="EMBL/GenBank/DDBJ databases">
        <authorList>
            <person name="Morgan W.R."/>
            <person name="Tartar A."/>
        </authorList>
    </citation>
    <scope>NUCLEOTIDE SEQUENCE</scope>
    <source>
        <strain evidence="2">ARSEF 373</strain>
    </source>
</reference>
<evidence type="ECO:0000313" key="3">
    <source>
        <dbReference type="Proteomes" id="UP001146120"/>
    </source>
</evidence>
<reference evidence="2" key="2">
    <citation type="journal article" date="2023" name="Microbiol Resour">
        <title>Decontamination and Annotation of the Draft Genome Sequence of the Oomycete Lagenidium giganteum ARSEF 373.</title>
        <authorList>
            <person name="Morgan W.R."/>
            <person name="Tartar A."/>
        </authorList>
    </citation>
    <scope>NUCLEOTIDE SEQUENCE</scope>
    <source>
        <strain evidence="2">ARSEF 373</strain>
    </source>
</reference>
<evidence type="ECO:0000256" key="1">
    <source>
        <dbReference type="SAM" id="Coils"/>
    </source>
</evidence>
<comment type="caution">
    <text evidence="2">The sequence shown here is derived from an EMBL/GenBank/DDBJ whole genome shotgun (WGS) entry which is preliminary data.</text>
</comment>
<evidence type="ECO:0000313" key="2">
    <source>
        <dbReference type="EMBL" id="DBA00975.1"/>
    </source>
</evidence>
<name>A0AAV2Z595_9STRA</name>
<protein>
    <recommendedName>
        <fullName evidence="4">BZIP domain-containing protein</fullName>
    </recommendedName>
</protein>
<organism evidence="2 3">
    <name type="scientific">Lagenidium giganteum</name>
    <dbReference type="NCBI Taxonomy" id="4803"/>
    <lineage>
        <taxon>Eukaryota</taxon>
        <taxon>Sar</taxon>
        <taxon>Stramenopiles</taxon>
        <taxon>Oomycota</taxon>
        <taxon>Peronosporomycetes</taxon>
        <taxon>Pythiales</taxon>
        <taxon>Pythiaceae</taxon>
    </lineage>
</organism>
<dbReference type="Proteomes" id="UP001146120">
    <property type="component" value="Unassembled WGS sequence"/>
</dbReference>
<keyword evidence="1" id="KW-0175">Coiled coil</keyword>
<dbReference type="CDD" id="cd14686">
    <property type="entry name" value="bZIP"/>
    <property type="match status" value="1"/>
</dbReference>
<sequence length="395" mass="44300">MVGLEATPASSWCADLALVTQAKAHAPYVPDATRAERRRQQVIQSARLNRVKKKRERDALVDEVEQLSAQVEALRAAMHGRSVPRGQSSSHGCSWQERSLIERRKLERAIQDNAMLRDALFSQYGCMHDLRSVFSSAPTYGGTFSLLEVLHTYTHLGSTSLARQRRLAQVCSDTQLALTQDIIRRETAHLDRCKPTISTFNWVTPDRFGANHSGMFVIDSVDIAAAFGSVRQAIKMASVAWPHHRQSAYIMEPITTSTDEFYYGRATVHYQHEHAATDDEDTVVGEDAIFFSRLTETYGIMLVDFVDADDLFPVTELCHFRRDMVGGVLVTLETCDDGVQRLIVRFVSTKCFQRSTFGLSPPVERFQDTEDDGRLGCSMSLLSQVRESAKSSGRL</sequence>
<feature type="coiled-coil region" evidence="1">
    <location>
        <begin position="50"/>
        <end position="77"/>
    </location>
</feature>
<gene>
    <name evidence="2" type="ORF">N0F65_006236</name>
</gene>
<dbReference type="AlphaFoldDB" id="A0AAV2Z595"/>
<dbReference type="EMBL" id="DAKRPA010000055">
    <property type="protein sequence ID" value="DBA00975.1"/>
    <property type="molecule type" value="Genomic_DNA"/>
</dbReference>
<evidence type="ECO:0008006" key="4">
    <source>
        <dbReference type="Google" id="ProtNLM"/>
    </source>
</evidence>
<proteinExistence type="predicted"/>
<accession>A0AAV2Z595</accession>
<keyword evidence="3" id="KW-1185">Reference proteome</keyword>